<accession>A0A940RTF7</accession>
<dbReference type="AlphaFoldDB" id="A0A940RTF7"/>
<dbReference type="EMBL" id="JAGIQL010000002">
    <property type="protein sequence ID" value="MBP0456040.1"/>
    <property type="molecule type" value="Genomic_DNA"/>
</dbReference>
<comment type="caution">
    <text evidence="1">The sequence shown here is derived from an EMBL/GenBank/DDBJ whole genome shotgun (WGS) entry which is preliminary data.</text>
</comment>
<dbReference type="Proteomes" id="UP000670475">
    <property type="component" value="Unassembled WGS sequence"/>
</dbReference>
<dbReference type="RefSeq" id="WP_209337826.1">
    <property type="nucleotide sequence ID" value="NZ_JAGIQL010000002.1"/>
</dbReference>
<sequence length="101" mass="10645">MPIAPTPQVRPVHQALHDIGAKCPPDAGSSSATSLTRDVDRILAFAHAYPHARFAVDDETGSTLSLLLVTRQAMRTCAPAEAGRVNQALPVAYREATAASP</sequence>
<evidence type="ECO:0000313" key="2">
    <source>
        <dbReference type="Proteomes" id="UP000670475"/>
    </source>
</evidence>
<proteinExistence type="predicted"/>
<organism evidence="1 2">
    <name type="scientific">Streptomyces montanisoli</name>
    <dbReference type="NCBI Taxonomy" id="2798581"/>
    <lineage>
        <taxon>Bacteria</taxon>
        <taxon>Bacillati</taxon>
        <taxon>Actinomycetota</taxon>
        <taxon>Actinomycetes</taxon>
        <taxon>Kitasatosporales</taxon>
        <taxon>Streptomycetaceae</taxon>
        <taxon>Streptomyces</taxon>
    </lineage>
</organism>
<reference evidence="1" key="1">
    <citation type="submission" date="2021-03" db="EMBL/GenBank/DDBJ databases">
        <title>Whole genome sequence of Streptomyces bomunensis MMS17-BM035.</title>
        <authorList>
            <person name="Lee J.H."/>
        </authorList>
    </citation>
    <scope>NUCLEOTIDE SEQUENCE</scope>
    <source>
        <strain evidence="1">MMS17-BM035</strain>
    </source>
</reference>
<protein>
    <submittedName>
        <fullName evidence="1">Uncharacterized protein</fullName>
    </submittedName>
</protein>
<evidence type="ECO:0000313" key="1">
    <source>
        <dbReference type="EMBL" id="MBP0456040.1"/>
    </source>
</evidence>
<name>A0A940RTF7_9ACTN</name>
<keyword evidence="2" id="KW-1185">Reference proteome</keyword>
<gene>
    <name evidence="1" type="ORF">JFN87_00795</name>
</gene>